<feature type="compositionally biased region" description="Polar residues" evidence="17">
    <location>
        <begin position="478"/>
        <end position="497"/>
    </location>
</feature>
<dbReference type="PANTHER" id="PTHR24346">
    <property type="entry name" value="MAP/MICROTUBULE AFFINITY-REGULATING KINASE"/>
    <property type="match status" value="1"/>
</dbReference>
<keyword evidence="9 16" id="KW-0547">Nucleotide-binding</keyword>
<feature type="domain" description="Protein kinase" evidence="18">
    <location>
        <begin position="59"/>
        <end position="305"/>
    </location>
</feature>
<dbReference type="InterPro" id="IPR017441">
    <property type="entry name" value="Protein_kinase_ATP_BS"/>
</dbReference>
<feature type="compositionally biased region" description="Basic and acidic residues" evidence="17">
    <location>
        <begin position="440"/>
        <end position="449"/>
    </location>
</feature>
<keyword evidence="11 16" id="KW-0067">ATP-binding</keyword>
<evidence type="ECO:0000259" key="19">
    <source>
        <dbReference type="PROSITE" id="PS50030"/>
    </source>
</evidence>
<dbReference type="AlphaFoldDB" id="A0A8C6UU66"/>
<evidence type="ECO:0000259" key="18">
    <source>
        <dbReference type="PROSITE" id="PS50011"/>
    </source>
</evidence>
<sequence>MSTRTPLPTVNERDTENHSSVDGFADPPVPPTKSASRHSLPRCRNSFTSTEEHPHIGNYRLLKTIGKGNFAKVKLARHVLTGREVAVKIIDKTQLNPTSLQKVSLHLLHNTSVVKLFEVIETEKTLYLVMEYASGGEVFDYLVAHGRMKEKEARAKFRQIVSAVQYCHQRRIVHRDLKAENLLLDADMNIKIADFGFSNEFTVGSKLDTFCGSPPYAAPELFQGKKYDGPEVDVWSLGVILYTLVSGSLPFDGQNLKELRERVLRGKYRIPFYMSTDCENLLKKLLVLNPVKRGSLEQIMKDHWMNVGHDEEELKPYIEPEADFSDSSRIELMVTMGFPKDEITESLQNQKYDDVMATYLLLGRKAPEFEGSEPLTNSVLGQRQRPTSDINNSSSISPAHPKVTRSISANQKQRRYSDHVGPSVPPAASYTKRGQALSVESDHREDTSKGDVPASPLGVQERKKTTSTIFFSPIPNGKDSSLTEVSGSTPSTAISSTRPRHTKSMSSSGHPSKSTLPPIDDNTELKASSSPRGPSTSPSAHSISTPEKNRFPRGTTSRSTFHGAQLRDRRSATYNGPPASPTLSHDTGALAQQRRGTSTGIISKITSKFVRRVPSEGEASARTETPRSASGDTKEEGGRDSKPRSLRFTWSMKTTSSMEPADMMREIRKVLDANSCDYEQRERFLLFCVHGDARQDNLVQWEMEVCKLPRLSLNGVRFKRISGTSIAFKNIACKIANELKL</sequence>
<dbReference type="Pfam" id="PF00627">
    <property type="entry name" value="UBA"/>
    <property type="match status" value="1"/>
</dbReference>
<evidence type="ECO:0000256" key="5">
    <source>
        <dbReference type="ARBA" id="ARBA00022527"/>
    </source>
</evidence>
<reference evidence="21" key="2">
    <citation type="submission" date="2025-09" db="UniProtKB">
        <authorList>
            <consortium name="Ensembl"/>
        </authorList>
    </citation>
    <scope>IDENTIFICATION</scope>
</reference>
<feature type="compositionally biased region" description="Polar residues" evidence="17">
    <location>
        <begin position="374"/>
        <end position="397"/>
    </location>
</feature>
<dbReference type="Pfam" id="PF00069">
    <property type="entry name" value="Pkinase"/>
    <property type="match status" value="1"/>
</dbReference>
<dbReference type="FunFam" id="1.10.510.10:FF:000156">
    <property type="entry name" value="Serine/threonine-protein kinase SIK3 homolog"/>
    <property type="match status" value="1"/>
</dbReference>
<dbReference type="GO" id="GO:0046872">
    <property type="term" value="F:metal ion binding"/>
    <property type="evidence" value="ECO:0007669"/>
    <property type="project" value="UniProtKB-KW"/>
</dbReference>
<feature type="region of interest" description="Disordered" evidence="17">
    <location>
        <begin position="1"/>
        <end position="41"/>
    </location>
</feature>
<feature type="compositionally biased region" description="Basic and acidic residues" evidence="17">
    <location>
        <begin position="613"/>
        <end position="625"/>
    </location>
</feature>
<proteinExistence type="inferred from homology"/>
<dbReference type="FunFam" id="3.30.310.80:FF:000001">
    <property type="entry name" value="Non-specific serine/threonine protein kinase"/>
    <property type="match status" value="1"/>
</dbReference>
<comment type="similarity">
    <text evidence="3">Belongs to the protein kinase superfamily. CAMK Ser/Thr protein kinase family. SNF1 subfamily.</text>
</comment>
<feature type="compositionally biased region" description="Basic and acidic residues" evidence="17">
    <location>
        <begin position="632"/>
        <end position="643"/>
    </location>
</feature>
<keyword evidence="5" id="KW-0723">Serine/threonine-protein kinase</keyword>
<comment type="subcellular location">
    <subcellularLocation>
        <location evidence="2">Cell projection</location>
    </subcellularLocation>
</comment>
<feature type="region of interest" description="Disordered" evidence="17">
    <location>
        <begin position="371"/>
        <end position="646"/>
    </location>
</feature>
<dbReference type="InterPro" id="IPR015940">
    <property type="entry name" value="UBA"/>
</dbReference>
<feature type="compositionally biased region" description="Polar residues" evidence="17">
    <location>
        <begin position="594"/>
        <end position="606"/>
    </location>
</feature>
<evidence type="ECO:0000256" key="6">
    <source>
        <dbReference type="ARBA" id="ARBA00022553"/>
    </source>
</evidence>
<comment type="catalytic activity">
    <reaction evidence="15">
        <text>L-seryl-[protein] + ATP = O-phospho-L-seryl-[protein] + ADP + H(+)</text>
        <dbReference type="Rhea" id="RHEA:17989"/>
        <dbReference type="Rhea" id="RHEA-COMP:9863"/>
        <dbReference type="Rhea" id="RHEA-COMP:11604"/>
        <dbReference type="ChEBI" id="CHEBI:15378"/>
        <dbReference type="ChEBI" id="CHEBI:29999"/>
        <dbReference type="ChEBI" id="CHEBI:30616"/>
        <dbReference type="ChEBI" id="CHEBI:83421"/>
        <dbReference type="ChEBI" id="CHEBI:456216"/>
        <dbReference type="EC" id="2.7.11.1"/>
    </reaction>
</comment>
<evidence type="ECO:0000256" key="3">
    <source>
        <dbReference type="ARBA" id="ARBA00006234"/>
    </source>
</evidence>
<evidence type="ECO:0000259" key="20">
    <source>
        <dbReference type="PROSITE" id="PS50032"/>
    </source>
</evidence>
<dbReference type="InterPro" id="IPR000719">
    <property type="entry name" value="Prot_kinase_dom"/>
</dbReference>
<feature type="domain" description="UBA" evidence="19">
    <location>
        <begin position="324"/>
        <end position="363"/>
    </location>
</feature>
<accession>A0A8C6UU66</accession>
<evidence type="ECO:0000256" key="12">
    <source>
        <dbReference type="ARBA" id="ARBA00022842"/>
    </source>
</evidence>
<protein>
    <recommendedName>
        <fullName evidence="4">non-specific serine/threonine protein kinase</fullName>
        <ecNumber evidence="4">2.7.11.1</ecNumber>
    </recommendedName>
</protein>
<dbReference type="FunFam" id="1.10.8.10:FF:000005">
    <property type="entry name" value="Non-specific serine/threonine protein kinase"/>
    <property type="match status" value="1"/>
</dbReference>
<dbReference type="Gene3D" id="1.10.8.10">
    <property type="entry name" value="DNA helicase RuvA subunit, C-terminal domain"/>
    <property type="match status" value="1"/>
</dbReference>
<dbReference type="GO" id="GO:0004674">
    <property type="term" value="F:protein serine/threonine kinase activity"/>
    <property type="evidence" value="ECO:0007669"/>
    <property type="project" value="UniProtKB-KW"/>
</dbReference>
<reference evidence="21" key="1">
    <citation type="submission" date="2025-08" db="UniProtKB">
        <authorList>
            <consortium name="Ensembl"/>
        </authorList>
    </citation>
    <scope>IDENTIFICATION</scope>
</reference>
<comment type="cofactor">
    <cofactor evidence="1">
        <name>Mg(2+)</name>
        <dbReference type="ChEBI" id="CHEBI:18420"/>
    </cofactor>
</comment>
<dbReference type="FunFam" id="3.30.200.20:FF:000003">
    <property type="entry name" value="Non-specific serine/threonine protein kinase"/>
    <property type="match status" value="1"/>
</dbReference>
<evidence type="ECO:0000256" key="17">
    <source>
        <dbReference type="SAM" id="MobiDB-lite"/>
    </source>
</evidence>
<organism evidence="21 22">
    <name type="scientific">Neogobius melanostomus</name>
    <name type="common">round goby</name>
    <dbReference type="NCBI Taxonomy" id="47308"/>
    <lineage>
        <taxon>Eukaryota</taxon>
        <taxon>Metazoa</taxon>
        <taxon>Chordata</taxon>
        <taxon>Craniata</taxon>
        <taxon>Vertebrata</taxon>
        <taxon>Euteleostomi</taxon>
        <taxon>Actinopterygii</taxon>
        <taxon>Neopterygii</taxon>
        <taxon>Teleostei</taxon>
        <taxon>Neoteleostei</taxon>
        <taxon>Acanthomorphata</taxon>
        <taxon>Gobiaria</taxon>
        <taxon>Gobiiformes</taxon>
        <taxon>Gobioidei</taxon>
        <taxon>Gobiidae</taxon>
        <taxon>Benthophilinae</taxon>
        <taxon>Neogobiini</taxon>
        <taxon>Neogobius</taxon>
    </lineage>
</organism>
<evidence type="ECO:0000313" key="21">
    <source>
        <dbReference type="Ensembl" id="ENSNMLP00000040569.1"/>
    </source>
</evidence>
<dbReference type="GO" id="GO:0005737">
    <property type="term" value="C:cytoplasm"/>
    <property type="evidence" value="ECO:0007669"/>
    <property type="project" value="TreeGrafter"/>
</dbReference>
<dbReference type="GO" id="GO:0042995">
    <property type="term" value="C:cell projection"/>
    <property type="evidence" value="ECO:0007669"/>
    <property type="project" value="UniProtKB-SubCell"/>
</dbReference>
<keyword evidence="13" id="KW-0966">Cell projection</keyword>
<dbReference type="Ensembl" id="ENSNMLT00000045119.1">
    <property type="protein sequence ID" value="ENSNMLP00000040569.1"/>
    <property type="gene ID" value="ENSNMLG00000024915.1"/>
</dbReference>
<dbReference type="PROSITE" id="PS00107">
    <property type="entry name" value="PROTEIN_KINASE_ATP"/>
    <property type="match status" value="1"/>
</dbReference>
<evidence type="ECO:0000256" key="11">
    <source>
        <dbReference type="ARBA" id="ARBA00022840"/>
    </source>
</evidence>
<dbReference type="SUPFAM" id="SSF56112">
    <property type="entry name" value="Protein kinase-like (PK-like)"/>
    <property type="match status" value="1"/>
</dbReference>
<dbReference type="GO" id="GO:0005524">
    <property type="term" value="F:ATP binding"/>
    <property type="evidence" value="ECO:0007669"/>
    <property type="project" value="UniProtKB-UniRule"/>
</dbReference>
<evidence type="ECO:0000256" key="15">
    <source>
        <dbReference type="ARBA" id="ARBA00048679"/>
    </source>
</evidence>
<keyword evidence="12" id="KW-0460">Magnesium</keyword>
<dbReference type="Pfam" id="PF02149">
    <property type="entry name" value="KA1"/>
    <property type="match status" value="1"/>
</dbReference>
<dbReference type="SMART" id="SM00220">
    <property type="entry name" value="S_TKc"/>
    <property type="match status" value="1"/>
</dbReference>
<dbReference type="Gene3D" id="1.10.510.10">
    <property type="entry name" value="Transferase(Phosphotransferase) domain 1"/>
    <property type="match status" value="1"/>
</dbReference>
<dbReference type="InterPro" id="IPR001772">
    <property type="entry name" value="KA1_dom"/>
</dbReference>
<dbReference type="CDD" id="cd12196">
    <property type="entry name" value="MARK1-3_C"/>
    <property type="match status" value="1"/>
</dbReference>
<dbReference type="SMART" id="SM00165">
    <property type="entry name" value="UBA"/>
    <property type="match status" value="1"/>
</dbReference>
<keyword evidence="6" id="KW-0597">Phosphoprotein</keyword>
<dbReference type="Gene3D" id="3.30.310.80">
    <property type="entry name" value="Kinase associated domain 1, KA1"/>
    <property type="match status" value="1"/>
</dbReference>
<dbReference type="SUPFAM" id="SSF103243">
    <property type="entry name" value="KA1-like"/>
    <property type="match status" value="1"/>
</dbReference>
<feature type="domain" description="KA1" evidence="20">
    <location>
        <begin position="692"/>
        <end position="741"/>
    </location>
</feature>
<evidence type="ECO:0000256" key="1">
    <source>
        <dbReference type="ARBA" id="ARBA00001946"/>
    </source>
</evidence>
<dbReference type="EC" id="2.7.11.1" evidence="4"/>
<evidence type="ECO:0000256" key="14">
    <source>
        <dbReference type="ARBA" id="ARBA00047899"/>
    </source>
</evidence>
<dbReference type="PROSITE" id="PS50030">
    <property type="entry name" value="UBA"/>
    <property type="match status" value="1"/>
</dbReference>
<dbReference type="PROSITE" id="PS50011">
    <property type="entry name" value="PROTEIN_KINASE_DOM"/>
    <property type="match status" value="1"/>
</dbReference>
<dbReference type="Proteomes" id="UP000694523">
    <property type="component" value="Unplaced"/>
</dbReference>
<evidence type="ECO:0000256" key="10">
    <source>
        <dbReference type="ARBA" id="ARBA00022777"/>
    </source>
</evidence>
<evidence type="ECO:0000256" key="13">
    <source>
        <dbReference type="ARBA" id="ARBA00023273"/>
    </source>
</evidence>
<dbReference type="PROSITE" id="PS00108">
    <property type="entry name" value="PROTEIN_KINASE_ST"/>
    <property type="match status" value="1"/>
</dbReference>
<evidence type="ECO:0000256" key="2">
    <source>
        <dbReference type="ARBA" id="ARBA00004316"/>
    </source>
</evidence>
<keyword evidence="22" id="KW-1185">Reference proteome</keyword>
<dbReference type="PROSITE" id="PS50032">
    <property type="entry name" value="KA1"/>
    <property type="match status" value="1"/>
</dbReference>
<dbReference type="InterPro" id="IPR008271">
    <property type="entry name" value="Ser/Thr_kinase_AS"/>
</dbReference>
<name>A0A8C6UU66_9GOBI</name>
<dbReference type="PANTHER" id="PTHR24346:SF21">
    <property type="entry name" value="SERINE_THREONINE-PROTEIN KINASE MARK1"/>
    <property type="match status" value="1"/>
</dbReference>
<evidence type="ECO:0000313" key="22">
    <source>
        <dbReference type="Proteomes" id="UP000694523"/>
    </source>
</evidence>
<comment type="catalytic activity">
    <reaction evidence="14">
        <text>L-threonyl-[protein] + ATP = O-phospho-L-threonyl-[protein] + ADP + H(+)</text>
        <dbReference type="Rhea" id="RHEA:46608"/>
        <dbReference type="Rhea" id="RHEA-COMP:11060"/>
        <dbReference type="Rhea" id="RHEA-COMP:11605"/>
        <dbReference type="ChEBI" id="CHEBI:15378"/>
        <dbReference type="ChEBI" id="CHEBI:30013"/>
        <dbReference type="ChEBI" id="CHEBI:30616"/>
        <dbReference type="ChEBI" id="CHEBI:61977"/>
        <dbReference type="ChEBI" id="CHEBI:456216"/>
        <dbReference type="EC" id="2.7.11.1"/>
    </reaction>
</comment>
<keyword evidence="8" id="KW-0479">Metal-binding</keyword>
<feature type="binding site" evidence="16">
    <location>
        <position position="88"/>
    </location>
    <ligand>
        <name>ATP</name>
        <dbReference type="ChEBI" id="CHEBI:30616"/>
    </ligand>
</feature>
<evidence type="ECO:0000256" key="9">
    <source>
        <dbReference type="ARBA" id="ARBA00022741"/>
    </source>
</evidence>
<keyword evidence="10" id="KW-0418">Kinase</keyword>
<evidence type="ECO:0000256" key="7">
    <source>
        <dbReference type="ARBA" id="ARBA00022679"/>
    </source>
</evidence>
<dbReference type="InterPro" id="IPR028375">
    <property type="entry name" value="KA1/Ssp2_C"/>
</dbReference>
<evidence type="ECO:0000256" key="4">
    <source>
        <dbReference type="ARBA" id="ARBA00012513"/>
    </source>
</evidence>
<feature type="compositionally biased region" description="Low complexity" evidence="17">
    <location>
        <begin position="528"/>
        <end position="539"/>
    </location>
</feature>
<dbReference type="InterPro" id="IPR011009">
    <property type="entry name" value="Kinase-like_dom_sf"/>
</dbReference>
<dbReference type="Gene3D" id="3.30.200.20">
    <property type="entry name" value="Phosphorylase Kinase, domain 1"/>
    <property type="match status" value="1"/>
</dbReference>
<evidence type="ECO:0000256" key="16">
    <source>
        <dbReference type="PROSITE-ProRule" id="PRU10141"/>
    </source>
</evidence>
<dbReference type="GO" id="GO:0035556">
    <property type="term" value="P:intracellular signal transduction"/>
    <property type="evidence" value="ECO:0007669"/>
    <property type="project" value="TreeGrafter"/>
</dbReference>
<keyword evidence="7" id="KW-0808">Transferase</keyword>
<evidence type="ECO:0000256" key="8">
    <source>
        <dbReference type="ARBA" id="ARBA00022723"/>
    </source>
</evidence>
<feature type="compositionally biased region" description="Low complexity" evidence="17">
    <location>
        <begin position="504"/>
        <end position="514"/>
    </location>
</feature>